<sequence>MLANGGLRPSRNSHNKLVGAFARLRRYVTDLVATSELVEGKLDILERLQNVLLSDFSVLHMVTESRGDAYRLFQVINDRGVSLTDGDLLRARVLELLEDFDAEQDEVESMWDDILSDEPSVTFNYLHWIYESHAFSRARNSALADDFFAHFFPEVDYGRVTADHAIEILKAMRSIYNDVLLCRKIIEGEWLFSEQRPVTPWERARLKTLVVDLGHTLCVPLLLAGSNLGHTEFRDIVLMLERGFFRFKVICGEHVTPLKSLYYAESRAIRTEGLAYNLDSLRTNLNALLNERAPINNFRDGLSSLTYQARSSGNKPIKYLLATIESYYEWFEQGATGTPRCIEGNRIYDFMATSIEHIYPRNAQADNRCEDLEGFKNGIGNLTLLDPAPNSDSGNDPYAEKKAMYGRSSLHLNRFVAQYDDWGITQLDAYKDRLLSMASAIFIA</sequence>
<feature type="domain" description="GmrSD restriction endonucleases C-terminal" evidence="1">
    <location>
        <begin position="297"/>
        <end position="435"/>
    </location>
</feature>
<reference evidence="2 3" key="1">
    <citation type="submission" date="2016-02" db="EMBL/GenBank/DDBJ databases">
        <title>Complete genome sequence of Pseudomonas azotoformans S4.</title>
        <authorList>
            <person name="Fang Y."/>
            <person name="Wu L."/>
            <person name="Feng G."/>
        </authorList>
    </citation>
    <scope>NUCLEOTIDE SEQUENCE [LARGE SCALE GENOMIC DNA]</scope>
    <source>
        <strain evidence="2 3">S4</strain>
    </source>
</reference>
<protein>
    <recommendedName>
        <fullName evidence="1">GmrSD restriction endonucleases C-terminal domain-containing protein</fullName>
    </recommendedName>
</protein>
<organism evidence="2 3">
    <name type="scientific">Pseudomonas azotoformans</name>
    <dbReference type="NCBI Taxonomy" id="47878"/>
    <lineage>
        <taxon>Bacteria</taxon>
        <taxon>Pseudomonadati</taxon>
        <taxon>Pseudomonadota</taxon>
        <taxon>Gammaproteobacteria</taxon>
        <taxon>Pseudomonadales</taxon>
        <taxon>Pseudomonadaceae</taxon>
        <taxon>Pseudomonas</taxon>
    </lineage>
</organism>
<dbReference type="InterPro" id="IPR011089">
    <property type="entry name" value="GmrSD_C"/>
</dbReference>
<dbReference type="PANTHER" id="PTHR35149">
    <property type="entry name" value="SLL5132 PROTEIN"/>
    <property type="match status" value="1"/>
</dbReference>
<evidence type="ECO:0000313" key="2">
    <source>
        <dbReference type="EMBL" id="AMN77278.1"/>
    </source>
</evidence>
<evidence type="ECO:0000313" key="3">
    <source>
        <dbReference type="Proteomes" id="UP000070516"/>
    </source>
</evidence>
<dbReference type="KEGG" id="pazo:AYR47_02590"/>
<dbReference type="PANTHER" id="PTHR35149:SF1">
    <property type="entry name" value="DUF5655 DOMAIN-CONTAINING PROTEIN"/>
    <property type="match status" value="1"/>
</dbReference>
<dbReference type="Pfam" id="PF07510">
    <property type="entry name" value="GmrSD_C"/>
    <property type="match status" value="1"/>
</dbReference>
<name>A0A127HRX7_PSEAZ</name>
<accession>A0A127HRX7</accession>
<proteinExistence type="predicted"/>
<dbReference type="AlphaFoldDB" id="A0A127HRX7"/>
<dbReference type="EMBL" id="CP014546">
    <property type="protein sequence ID" value="AMN77278.1"/>
    <property type="molecule type" value="Genomic_DNA"/>
</dbReference>
<dbReference type="Proteomes" id="UP000070516">
    <property type="component" value="Chromosome"/>
</dbReference>
<gene>
    <name evidence="2" type="ORF">AYR47_02590</name>
</gene>
<evidence type="ECO:0000259" key="1">
    <source>
        <dbReference type="Pfam" id="PF07510"/>
    </source>
</evidence>